<proteinExistence type="predicted"/>
<reference evidence="1" key="2">
    <citation type="submission" date="2021-02" db="EMBL/GenBank/DDBJ databases">
        <authorList>
            <person name="Kimball J.A."/>
            <person name="Haas M.W."/>
            <person name="Macchietto M."/>
            <person name="Kono T."/>
            <person name="Duquette J."/>
            <person name="Shao M."/>
        </authorList>
    </citation>
    <scope>NUCLEOTIDE SEQUENCE</scope>
    <source>
        <tissue evidence="1">Fresh leaf tissue</tissue>
    </source>
</reference>
<organism evidence="1 2">
    <name type="scientific">Zizania palustris</name>
    <name type="common">Northern wild rice</name>
    <dbReference type="NCBI Taxonomy" id="103762"/>
    <lineage>
        <taxon>Eukaryota</taxon>
        <taxon>Viridiplantae</taxon>
        <taxon>Streptophyta</taxon>
        <taxon>Embryophyta</taxon>
        <taxon>Tracheophyta</taxon>
        <taxon>Spermatophyta</taxon>
        <taxon>Magnoliopsida</taxon>
        <taxon>Liliopsida</taxon>
        <taxon>Poales</taxon>
        <taxon>Poaceae</taxon>
        <taxon>BOP clade</taxon>
        <taxon>Oryzoideae</taxon>
        <taxon>Oryzeae</taxon>
        <taxon>Zizaniinae</taxon>
        <taxon>Zizania</taxon>
    </lineage>
</organism>
<dbReference type="AlphaFoldDB" id="A0A8J5SLP9"/>
<protein>
    <submittedName>
        <fullName evidence="1">Uncharacterized protein</fullName>
    </submittedName>
</protein>
<evidence type="ECO:0000313" key="2">
    <source>
        <dbReference type="Proteomes" id="UP000729402"/>
    </source>
</evidence>
<gene>
    <name evidence="1" type="ORF">GUJ93_ZPchr0006g45839</name>
</gene>
<dbReference type="Proteomes" id="UP000729402">
    <property type="component" value="Unassembled WGS sequence"/>
</dbReference>
<evidence type="ECO:0000313" key="1">
    <source>
        <dbReference type="EMBL" id="KAG8076580.1"/>
    </source>
</evidence>
<comment type="caution">
    <text evidence="1">The sequence shown here is derived from an EMBL/GenBank/DDBJ whole genome shotgun (WGS) entry which is preliminary data.</text>
</comment>
<accession>A0A8J5SLP9</accession>
<keyword evidence="2" id="KW-1185">Reference proteome</keyword>
<dbReference type="EMBL" id="JAAALK010000283">
    <property type="protein sequence ID" value="KAG8076580.1"/>
    <property type="molecule type" value="Genomic_DNA"/>
</dbReference>
<reference evidence="1" key="1">
    <citation type="journal article" date="2021" name="bioRxiv">
        <title>Whole Genome Assembly and Annotation of Northern Wild Rice, Zizania palustris L., Supports a Whole Genome Duplication in the Zizania Genus.</title>
        <authorList>
            <person name="Haas M."/>
            <person name="Kono T."/>
            <person name="Macchietto M."/>
            <person name="Millas R."/>
            <person name="McGilp L."/>
            <person name="Shao M."/>
            <person name="Duquette J."/>
            <person name="Hirsch C.N."/>
            <person name="Kimball J."/>
        </authorList>
    </citation>
    <scope>NUCLEOTIDE SEQUENCE</scope>
    <source>
        <tissue evidence="1">Fresh leaf tissue</tissue>
    </source>
</reference>
<sequence>MELEGSVSANTEEVQAAEMEASMPATAEVVAAKEVPNRVVAPSLGYPGDSGVEFLWMFEYTGSPVQSSTGADTSTFPLRSCL</sequence>
<name>A0A8J5SLP9_ZIZPA</name>